<evidence type="ECO:0000256" key="5">
    <source>
        <dbReference type="ARBA" id="ARBA00023136"/>
    </source>
</evidence>
<organism evidence="10 11">
    <name type="scientific">Streptomyces fildesensis</name>
    <dbReference type="NCBI Taxonomy" id="375757"/>
    <lineage>
        <taxon>Bacteria</taxon>
        <taxon>Bacillati</taxon>
        <taxon>Actinomycetota</taxon>
        <taxon>Actinomycetes</taxon>
        <taxon>Kitasatosporales</taxon>
        <taxon>Streptomycetaceae</taxon>
        <taxon>Streptomyces</taxon>
    </lineage>
</organism>
<evidence type="ECO:0000256" key="8">
    <source>
        <dbReference type="SAM" id="Phobius"/>
    </source>
</evidence>
<evidence type="ECO:0000256" key="4">
    <source>
        <dbReference type="ARBA" id="ARBA00022989"/>
    </source>
</evidence>
<evidence type="ECO:0000259" key="9">
    <source>
        <dbReference type="Pfam" id="PF02687"/>
    </source>
</evidence>
<evidence type="ECO:0000256" key="2">
    <source>
        <dbReference type="ARBA" id="ARBA00022475"/>
    </source>
</evidence>
<keyword evidence="3 8" id="KW-0812">Transmembrane</keyword>
<protein>
    <submittedName>
        <fullName evidence="10">FtsX-like permease family protein</fullName>
    </submittedName>
</protein>
<feature type="transmembrane region" description="Helical" evidence="8">
    <location>
        <begin position="254"/>
        <end position="284"/>
    </location>
</feature>
<evidence type="ECO:0000256" key="3">
    <source>
        <dbReference type="ARBA" id="ARBA00022692"/>
    </source>
</evidence>
<dbReference type="InterPro" id="IPR003838">
    <property type="entry name" value="ABC3_permease_C"/>
</dbReference>
<feature type="transmembrane region" description="Helical" evidence="8">
    <location>
        <begin position="305"/>
        <end position="329"/>
    </location>
</feature>
<keyword evidence="11" id="KW-1185">Reference proteome</keyword>
<evidence type="ECO:0000313" key="10">
    <source>
        <dbReference type="EMBL" id="MFI9100077.1"/>
    </source>
</evidence>
<feature type="transmembrane region" description="Helical" evidence="8">
    <location>
        <begin position="665"/>
        <end position="689"/>
    </location>
</feature>
<dbReference type="InterPro" id="IPR050250">
    <property type="entry name" value="Macrolide_Exporter_MacB"/>
</dbReference>
<evidence type="ECO:0000313" key="11">
    <source>
        <dbReference type="Proteomes" id="UP001614394"/>
    </source>
</evidence>
<gene>
    <name evidence="10" type="ORF">ACIGXA_06105</name>
</gene>
<comment type="caution">
    <text evidence="10">The sequence shown here is derived from an EMBL/GenBank/DDBJ whole genome shotgun (WGS) entry which is preliminary data.</text>
</comment>
<dbReference type="EMBL" id="JBITYG010000002">
    <property type="protein sequence ID" value="MFI9100077.1"/>
    <property type="molecule type" value="Genomic_DNA"/>
</dbReference>
<dbReference type="Pfam" id="PF02687">
    <property type="entry name" value="FtsX"/>
    <property type="match status" value="2"/>
</dbReference>
<dbReference type="PANTHER" id="PTHR30572:SF4">
    <property type="entry name" value="ABC TRANSPORTER PERMEASE YTRF"/>
    <property type="match status" value="1"/>
</dbReference>
<reference evidence="10 11" key="1">
    <citation type="submission" date="2024-10" db="EMBL/GenBank/DDBJ databases">
        <title>The Natural Products Discovery Center: Release of the First 8490 Sequenced Strains for Exploring Actinobacteria Biosynthetic Diversity.</title>
        <authorList>
            <person name="Kalkreuter E."/>
            <person name="Kautsar S.A."/>
            <person name="Yang D."/>
            <person name="Bader C.D."/>
            <person name="Teijaro C.N."/>
            <person name="Fluegel L."/>
            <person name="Davis C.M."/>
            <person name="Simpson J.R."/>
            <person name="Lauterbach L."/>
            <person name="Steele A.D."/>
            <person name="Gui C."/>
            <person name="Meng S."/>
            <person name="Li G."/>
            <person name="Viehrig K."/>
            <person name="Ye F."/>
            <person name="Su P."/>
            <person name="Kiefer A.F."/>
            <person name="Nichols A."/>
            <person name="Cepeda A.J."/>
            <person name="Yan W."/>
            <person name="Fan B."/>
            <person name="Jiang Y."/>
            <person name="Adhikari A."/>
            <person name="Zheng C.-J."/>
            <person name="Schuster L."/>
            <person name="Cowan T.M."/>
            <person name="Smanski M.J."/>
            <person name="Chevrette M.G."/>
            <person name="De Carvalho L.P.S."/>
            <person name="Shen B."/>
        </authorList>
    </citation>
    <scope>NUCLEOTIDE SEQUENCE [LARGE SCALE GENOMIC DNA]</scope>
    <source>
        <strain evidence="10 11">NPDC053399</strain>
    </source>
</reference>
<comment type="subcellular location">
    <subcellularLocation>
        <location evidence="1">Cell membrane</location>
        <topology evidence="1">Multi-pass membrane protein</topology>
    </subcellularLocation>
</comment>
<feature type="region of interest" description="Disordered" evidence="7">
    <location>
        <begin position="466"/>
        <end position="488"/>
    </location>
</feature>
<dbReference type="PANTHER" id="PTHR30572">
    <property type="entry name" value="MEMBRANE COMPONENT OF TRANSPORTER-RELATED"/>
    <property type="match status" value="1"/>
</dbReference>
<feature type="compositionally biased region" description="Low complexity" evidence="7">
    <location>
        <begin position="479"/>
        <end position="488"/>
    </location>
</feature>
<keyword evidence="4 8" id="KW-1133">Transmembrane helix</keyword>
<keyword evidence="2" id="KW-1003">Cell membrane</keyword>
<evidence type="ECO:0000256" key="1">
    <source>
        <dbReference type="ARBA" id="ARBA00004651"/>
    </source>
</evidence>
<proteinExistence type="inferred from homology"/>
<keyword evidence="5 8" id="KW-0472">Membrane</keyword>
<feature type="transmembrane region" description="Helical" evidence="8">
    <location>
        <begin position="349"/>
        <end position="368"/>
    </location>
</feature>
<evidence type="ECO:0000256" key="7">
    <source>
        <dbReference type="SAM" id="MobiDB-lite"/>
    </source>
</evidence>
<name>A0ABW8C2G0_9ACTN</name>
<feature type="transmembrane region" description="Helical" evidence="8">
    <location>
        <begin position="426"/>
        <end position="447"/>
    </location>
</feature>
<dbReference type="RefSeq" id="WP_399644928.1">
    <property type="nucleotide sequence ID" value="NZ_JBITYG010000002.1"/>
</dbReference>
<comment type="similarity">
    <text evidence="6">Belongs to the ABC-4 integral membrane protein family.</text>
</comment>
<accession>A0ABW8C2G0</accession>
<feature type="domain" description="ABC3 transporter permease C-terminal" evidence="9">
    <location>
        <begin position="260"/>
        <end position="375"/>
    </location>
</feature>
<sequence>MSALGKVVRAGVGRRRVQTLVMMLTTMMAVTASVLAGGLLVASQAPFDHAFARQNGAHLTAQFDAAKVTAAQVAATAHVPGVTAAGGPYPVLSLRPHIGENGSGMPPGERMPELTFVGRADGGGAVDRLDLVDGRWATGPGETVLRTLDSPFGVGDRMTFPELPGSPTLTVVGLATSVGDSAEAWVSPAQLAQLTALGARPEYQMLYRFTKAATDAQISADRAAVAAAVPPGSMTAAASYLTIKLAADRTSATFVPFVVAFGVLGLFMSVLIIGIVVSGAVGAATRRIGILKSLGFTPGQVVRAYIGQALIPTTVGAALGVVLGNLLAIPVMSIEGSAYGTGTMTVAPWIDIAVPAVALAAVVATALAPALRAGRLRTVEAIAVGRAPRAGRGRVVRQLLGRLPLPRPVSLGLANPFARPGRSGTMAAAVIFGTVGVTFGVGLALSLNGIESGLNQRTAGDVLVRTMGPPPDDAGGDAGPNRAGNGPPALADPAAIAAKIGAQSGTRRYFSTGETQVGVAGLAGRTTVISYQGASSWGSYRMISGSWFDGRGQAVVPSGFLNATGTRIGDTITLTNEGRTAPVRIVGEALDLRDEGMSILTDNASLAGLGAVIAPESVLFHIGLAPGTDPQGYLRSLNTALKPLGTAAERNSTQTSSTVIAMDTLAAMLTLMLVAVAGLGVLNTVVLDTRERVHDFGVFKALGMSPRQTITMVITSVAGIGLVAGVVGVPIGIALHDYVLPLMGDAAGTRFPAQDLAVYHLPVLVPLLLGGLVIATAGALLPAGWAAGTRTATALRTE</sequence>
<feature type="transmembrane region" description="Helical" evidence="8">
    <location>
        <begin position="710"/>
        <end position="736"/>
    </location>
</feature>
<feature type="domain" description="ABC3 transporter permease C-terminal" evidence="9">
    <location>
        <begin position="668"/>
        <end position="781"/>
    </location>
</feature>
<feature type="transmembrane region" description="Helical" evidence="8">
    <location>
        <begin position="756"/>
        <end position="781"/>
    </location>
</feature>
<dbReference type="Proteomes" id="UP001614394">
    <property type="component" value="Unassembled WGS sequence"/>
</dbReference>
<evidence type="ECO:0000256" key="6">
    <source>
        <dbReference type="ARBA" id="ARBA00038076"/>
    </source>
</evidence>